<protein>
    <submittedName>
        <fullName evidence="2">Uncharacterized protein</fullName>
    </submittedName>
</protein>
<accession>A0A840HXE3</accession>
<name>A0A840HXE3_9SPHN</name>
<evidence type="ECO:0000313" key="2">
    <source>
        <dbReference type="EMBL" id="MBB4643042.1"/>
    </source>
</evidence>
<evidence type="ECO:0000313" key="1">
    <source>
        <dbReference type="EMBL" id="MBB4642877.1"/>
    </source>
</evidence>
<evidence type="ECO:0000313" key="3">
    <source>
        <dbReference type="Proteomes" id="UP000575068"/>
    </source>
</evidence>
<dbReference type="Proteomes" id="UP000575068">
    <property type="component" value="Unassembled WGS sequence"/>
</dbReference>
<proteinExistence type="predicted"/>
<reference evidence="2 3" key="1">
    <citation type="submission" date="2020-08" db="EMBL/GenBank/DDBJ databases">
        <title>Genomic Encyclopedia of Type Strains, Phase IV (KMG-IV): sequencing the most valuable type-strain genomes for metagenomic binning, comparative biology and taxonomic classification.</title>
        <authorList>
            <person name="Goeker M."/>
        </authorList>
    </citation>
    <scope>NUCLEOTIDE SEQUENCE [LARGE SCALE GENOMIC DNA]</scope>
    <source>
        <strain evidence="2 3">DSM 7465</strain>
    </source>
</reference>
<dbReference type="EMBL" id="JACHOV010000033">
    <property type="protein sequence ID" value="MBB4643042.1"/>
    <property type="molecule type" value="Genomic_DNA"/>
</dbReference>
<dbReference type="AlphaFoldDB" id="A0A840HXE3"/>
<keyword evidence="3" id="KW-1185">Reference proteome</keyword>
<comment type="caution">
    <text evidence="2">The sequence shown here is derived from an EMBL/GenBank/DDBJ whole genome shotgun (WGS) entry which is preliminary data.</text>
</comment>
<gene>
    <name evidence="1" type="ORF">HNQ99_003213</name>
    <name evidence="2" type="ORF">HNQ99_003380</name>
</gene>
<feature type="non-terminal residue" evidence="2">
    <location>
        <position position="27"/>
    </location>
</feature>
<sequence length="27" mass="3093">MRFSLSETMGNYEHWLEMGVAAEEAGF</sequence>
<organism evidence="2 3">
    <name type="scientific">Rhizorhapis suberifaciens</name>
    <name type="common">corky root of lettuce</name>
    <dbReference type="NCBI Taxonomy" id="13656"/>
    <lineage>
        <taxon>Bacteria</taxon>
        <taxon>Pseudomonadati</taxon>
        <taxon>Pseudomonadota</taxon>
        <taxon>Alphaproteobacteria</taxon>
        <taxon>Sphingomonadales</taxon>
        <taxon>Sphingomonadaceae</taxon>
        <taxon>Rhizorhapis</taxon>
    </lineage>
</organism>
<dbReference type="EMBL" id="JACHOV010000017">
    <property type="protein sequence ID" value="MBB4642877.1"/>
    <property type="molecule type" value="Genomic_DNA"/>
</dbReference>